<evidence type="ECO:0000313" key="2">
    <source>
        <dbReference type="Proteomes" id="UP001152795"/>
    </source>
</evidence>
<sequence>VTSELDFSRKHEIEGRFIRANIKCSQDNVVNGNFLSSDVSSCVALKITGNITHRYTTNMTTEDHLPTSKMDRYTTNMTTEDYLPTSKMDRYTTNMTTEDHLPTSKMEKSVSIFSNRLVLIAVITGGVLLQLVVVGIVVYCCYGRKYFKSRSLVQCENAVRYNCNDPETVERV</sequence>
<feature type="non-terminal residue" evidence="1">
    <location>
        <position position="172"/>
    </location>
</feature>
<evidence type="ECO:0000313" key="1">
    <source>
        <dbReference type="EMBL" id="CAB4037148.1"/>
    </source>
</evidence>
<reference evidence="1" key="1">
    <citation type="submission" date="2020-04" db="EMBL/GenBank/DDBJ databases">
        <authorList>
            <person name="Alioto T."/>
            <person name="Alioto T."/>
            <person name="Gomez Garrido J."/>
        </authorList>
    </citation>
    <scope>NUCLEOTIDE SEQUENCE</scope>
    <source>
        <strain evidence="1">A484AB</strain>
    </source>
</reference>
<keyword evidence="2" id="KW-1185">Reference proteome</keyword>
<dbReference type="EMBL" id="CACRXK020022786">
    <property type="protein sequence ID" value="CAB4037148.1"/>
    <property type="molecule type" value="Genomic_DNA"/>
</dbReference>
<dbReference type="Proteomes" id="UP001152795">
    <property type="component" value="Unassembled WGS sequence"/>
</dbReference>
<name>A0A6S7K137_PARCT</name>
<organism evidence="1 2">
    <name type="scientific">Paramuricea clavata</name>
    <name type="common">Red gorgonian</name>
    <name type="synonym">Violescent sea-whip</name>
    <dbReference type="NCBI Taxonomy" id="317549"/>
    <lineage>
        <taxon>Eukaryota</taxon>
        <taxon>Metazoa</taxon>
        <taxon>Cnidaria</taxon>
        <taxon>Anthozoa</taxon>
        <taxon>Octocorallia</taxon>
        <taxon>Malacalcyonacea</taxon>
        <taxon>Plexauridae</taxon>
        <taxon>Paramuricea</taxon>
    </lineage>
</organism>
<comment type="caution">
    <text evidence="1">The sequence shown here is derived from an EMBL/GenBank/DDBJ whole genome shotgun (WGS) entry which is preliminary data.</text>
</comment>
<accession>A0A6S7K137</accession>
<proteinExistence type="predicted"/>
<gene>
    <name evidence="1" type="ORF">PACLA_8A089091</name>
</gene>
<protein>
    <submittedName>
        <fullName evidence="1">Uncharacterized protein</fullName>
    </submittedName>
</protein>
<dbReference type="AlphaFoldDB" id="A0A6S7K137"/>